<dbReference type="EMBL" id="BSDR01000001">
    <property type="protein sequence ID" value="GLI34341.1"/>
    <property type="molecule type" value="Genomic_DNA"/>
</dbReference>
<dbReference type="RefSeq" id="WP_281793594.1">
    <property type="nucleotide sequence ID" value="NZ_BSDR01000001.1"/>
</dbReference>
<organism evidence="1 2">
    <name type="scientific">Desulforhabdus amnigena</name>
    <dbReference type="NCBI Taxonomy" id="40218"/>
    <lineage>
        <taxon>Bacteria</taxon>
        <taxon>Pseudomonadati</taxon>
        <taxon>Thermodesulfobacteriota</taxon>
        <taxon>Syntrophobacteria</taxon>
        <taxon>Syntrophobacterales</taxon>
        <taxon>Syntrophobacteraceae</taxon>
        <taxon>Desulforhabdus</taxon>
    </lineage>
</organism>
<gene>
    <name evidence="1" type="ORF">DAMNIGENAA_17740</name>
</gene>
<evidence type="ECO:0000313" key="2">
    <source>
        <dbReference type="Proteomes" id="UP001144372"/>
    </source>
</evidence>
<comment type="caution">
    <text evidence="1">The sequence shown here is derived from an EMBL/GenBank/DDBJ whole genome shotgun (WGS) entry which is preliminary data.</text>
</comment>
<proteinExistence type="predicted"/>
<keyword evidence="2" id="KW-1185">Reference proteome</keyword>
<dbReference type="PROSITE" id="PS51257">
    <property type="entry name" value="PROKAR_LIPOPROTEIN"/>
    <property type="match status" value="1"/>
</dbReference>
<accession>A0A9W6FTV6</accession>
<reference evidence="1" key="1">
    <citation type="submission" date="2022-12" db="EMBL/GenBank/DDBJ databases">
        <title>Reference genome sequencing for broad-spectrum identification of bacterial and archaeal isolates by mass spectrometry.</title>
        <authorList>
            <person name="Sekiguchi Y."/>
            <person name="Tourlousse D.M."/>
        </authorList>
    </citation>
    <scope>NUCLEOTIDE SEQUENCE</scope>
    <source>
        <strain evidence="1">ASRB1</strain>
    </source>
</reference>
<name>A0A9W6FTV6_9BACT</name>
<protein>
    <submittedName>
        <fullName evidence="1">Uncharacterized protein</fullName>
    </submittedName>
</protein>
<sequence length="149" mass="17035">MGEKDMAKVMKNLWICFVVCALLGCFSVEFARASEDAQAEESFVQFQKEWIQKLREHGKYGEEHAQVTEDGEKTGTYLAEYSVLTEPSSFEIKKTDVSASPYVGVIHYEKQTYSCRAKSPEEAKRGPYQLTKSSGVTEIFRYSKGKWLY</sequence>
<dbReference type="Proteomes" id="UP001144372">
    <property type="component" value="Unassembled WGS sequence"/>
</dbReference>
<evidence type="ECO:0000313" key="1">
    <source>
        <dbReference type="EMBL" id="GLI34341.1"/>
    </source>
</evidence>
<dbReference type="AlphaFoldDB" id="A0A9W6FTV6"/>